<dbReference type="EMBL" id="VTXC01000010">
    <property type="protein sequence ID" value="NOH70738.1"/>
    <property type="molecule type" value="Genomic_DNA"/>
</dbReference>
<name>A0A7Y3ZXI8_9VIBR</name>
<dbReference type="PANTHER" id="PTHR43584">
    <property type="entry name" value="NUCLEOTIDYL TRANSFERASE"/>
    <property type="match status" value="1"/>
</dbReference>
<protein>
    <submittedName>
        <fullName evidence="4">Phosphocholine cytidylyltransferase family protein</fullName>
    </submittedName>
</protein>
<dbReference type="InterPro" id="IPR029044">
    <property type="entry name" value="Nucleotide-diphossugar_trans"/>
</dbReference>
<dbReference type="Pfam" id="PF00483">
    <property type="entry name" value="NTP_transferase"/>
    <property type="match status" value="1"/>
</dbReference>
<sequence>MKMIILAAGKGTRLAPLTDSKPKCMVEYNSKPIIDRIMKTAFSCNIDNIAIVNGYKRSVLEEHLKGTSVNFFTNERFDKSNMVSTLFCAKDFMDDDLIISYSDIVYRKEILDLLKNNNDDFCVVIDRQWKKLWLQRTDDPLSDVETLRVRGGNIIEIGKKTDSYDDIEGQYIGLLKISKKAIKEVVDFYESLDENEVYDGTDYKNMYMTSFIQKIIDNVMDVKPLYIDGGWVEIDSISDLNSIMVTV</sequence>
<reference evidence="4 5" key="1">
    <citation type="submission" date="2019-09" db="EMBL/GenBank/DDBJ databases">
        <title>Draft genome sequencing and comparative genomics of hatchery-associated Vibrios.</title>
        <authorList>
            <person name="Kehlet-Delgado H."/>
            <person name="Mueller R.S."/>
        </authorList>
    </citation>
    <scope>NUCLEOTIDE SEQUENCE [LARGE SCALE GENOMIC DNA]</scope>
    <source>
        <strain evidence="4 5">99-46-Y</strain>
    </source>
</reference>
<dbReference type="GO" id="GO:0016779">
    <property type="term" value="F:nucleotidyltransferase activity"/>
    <property type="evidence" value="ECO:0007669"/>
    <property type="project" value="UniProtKB-KW"/>
</dbReference>
<keyword evidence="2 4" id="KW-0548">Nucleotidyltransferase</keyword>
<dbReference type="SUPFAM" id="SSF53448">
    <property type="entry name" value="Nucleotide-diphospho-sugar transferases"/>
    <property type="match status" value="1"/>
</dbReference>
<proteinExistence type="predicted"/>
<comment type="caution">
    <text evidence="4">The sequence shown here is derived from an EMBL/GenBank/DDBJ whole genome shotgun (WGS) entry which is preliminary data.</text>
</comment>
<evidence type="ECO:0000313" key="5">
    <source>
        <dbReference type="Proteomes" id="UP000565719"/>
    </source>
</evidence>
<evidence type="ECO:0000313" key="4">
    <source>
        <dbReference type="EMBL" id="NOH70738.1"/>
    </source>
</evidence>
<dbReference type="Proteomes" id="UP000565719">
    <property type="component" value="Unassembled WGS sequence"/>
</dbReference>
<keyword evidence="1 4" id="KW-0808">Transferase</keyword>
<dbReference type="InterPro" id="IPR005835">
    <property type="entry name" value="NTP_transferase_dom"/>
</dbReference>
<evidence type="ECO:0000259" key="3">
    <source>
        <dbReference type="Pfam" id="PF00483"/>
    </source>
</evidence>
<dbReference type="AlphaFoldDB" id="A0A7Y3ZXI8"/>
<feature type="domain" description="Nucleotidyl transferase" evidence="3">
    <location>
        <begin position="2"/>
        <end position="118"/>
    </location>
</feature>
<dbReference type="CDD" id="cd02523">
    <property type="entry name" value="PC_cytidylyltransferase"/>
    <property type="match status" value="1"/>
</dbReference>
<dbReference type="InterPro" id="IPR050065">
    <property type="entry name" value="GlmU-like"/>
</dbReference>
<organism evidence="4 5">
    <name type="scientific">Vibrio pectenicida</name>
    <dbReference type="NCBI Taxonomy" id="62763"/>
    <lineage>
        <taxon>Bacteria</taxon>
        <taxon>Pseudomonadati</taxon>
        <taxon>Pseudomonadota</taxon>
        <taxon>Gammaproteobacteria</taxon>
        <taxon>Vibrionales</taxon>
        <taxon>Vibrionaceae</taxon>
        <taxon>Vibrio</taxon>
    </lineage>
</organism>
<evidence type="ECO:0000256" key="1">
    <source>
        <dbReference type="ARBA" id="ARBA00022679"/>
    </source>
</evidence>
<accession>A0A7Y3ZXI8</accession>
<dbReference type="PANTHER" id="PTHR43584:SF8">
    <property type="entry name" value="N-ACETYLMURAMATE ALPHA-1-PHOSPHATE URIDYLYLTRANSFERASE"/>
    <property type="match status" value="1"/>
</dbReference>
<dbReference type="RefSeq" id="WP_171360216.1">
    <property type="nucleotide sequence ID" value="NZ_VTXC01000010.1"/>
</dbReference>
<dbReference type="Gene3D" id="3.90.550.10">
    <property type="entry name" value="Spore Coat Polysaccharide Biosynthesis Protein SpsA, Chain A"/>
    <property type="match status" value="1"/>
</dbReference>
<evidence type="ECO:0000256" key="2">
    <source>
        <dbReference type="ARBA" id="ARBA00022695"/>
    </source>
</evidence>
<gene>
    <name evidence="4" type="ORF">F0225_05175</name>
</gene>